<evidence type="ECO:0000313" key="2">
    <source>
        <dbReference type="Proteomes" id="UP001153332"/>
    </source>
</evidence>
<dbReference type="EMBL" id="JAPUUL010000094">
    <property type="protein sequence ID" value="KAJ8132700.1"/>
    <property type="molecule type" value="Genomic_DNA"/>
</dbReference>
<comment type="caution">
    <text evidence="1">The sequence shown here is derived from an EMBL/GenBank/DDBJ whole genome shotgun (WGS) entry which is preliminary data.</text>
</comment>
<proteinExistence type="predicted"/>
<name>A0ACC2JZ65_9PEZI</name>
<protein>
    <submittedName>
        <fullName evidence="1">Uncharacterized protein</fullName>
    </submittedName>
</protein>
<evidence type="ECO:0000313" key="1">
    <source>
        <dbReference type="EMBL" id="KAJ8132700.1"/>
    </source>
</evidence>
<gene>
    <name evidence="1" type="ORF">O1611_g916</name>
</gene>
<reference evidence="1" key="1">
    <citation type="submission" date="2022-12" db="EMBL/GenBank/DDBJ databases">
        <title>Genome Sequence of Lasiodiplodia mahajangana.</title>
        <authorList>
            <person name="Buettner E."/>
        </authorList>
    </citation>
    <scope>NUCLEOTIDE SEQUENCE</scope>
    <source>
        <strain evidence="1">VT137</strain>
    </source>
</reference>
<dbReference type="Proteomes" id="UP001153332">
    <property type="component" value="Unassembled WGS sequence"/>
</dbReference>
<accession>A0ACC2JZ65</accession>
<organism evidence="1 2">
    <name type="scientific">Lasiodiplodia mahajangana</name>
    <dbReference type="NCBI Taxonomy" id="1108764"/>
    <lineage>
        <taxon>Eukaryota</taxon>
        <taxon>Fungi</taxon>
        <taxon>Dikarya</taxon>
        <taxon>Ascomycota</taxon>
        <taxon>Pezizomycotina</taxon>
        <taxon>Dothideomycetes</taxon>
        <taxon>Dothideomycetes incertae sedis</taxon>
        <taxon>Botryosphaeriales</taxon>
        <taxon>Botryosphaeriaceae</taxon>
        <taxon>Lasiodiplodia</taxon>
    </lineage>
</organism>
<sequence length="193" mass="21652">MIRCHTQIRHNGVGEAVKAIDNKENDIGRVSAPWSRSRNVLPSASKSRSDRASPAPRWLANGPQKAKSRDSRKEKCCRPHTMENDPEVHVATRPAPAIFHGSSSLRRLLRRPTDACCSTPTSNVDRFDLRNHVRVRTRALSCVSNANGMPAIRLQQVGEQAKENVRDMRPHPLIETGMQGKKESFKGEFLRSQ</sequence>
<keyword evidence="2" id="KW-1185">Reference proteome</keyword>